<accession>A0ABQ4GQ72</accession>
<dbReference type="PANTHER" id="PTHR48079:SF6">
    <property type="entry name" value="NAD(P)-BINDING DOMAIN-CONTAINING PROTEIN-RELATED"/>
    <property type="match status" value="1"/>
</dbReference>
<proteinExistence type="predicted"/>
<gene>
    <name evidence="2" type="ORF">Msi02_43300</name>
</gene>
<dbReference type="Gene3D" id="3.40.50.720">
    <property type="entry name" value="NAD(P)-binding Rossmann-like Domain"/>
    <property type="match status" value="1"/>
</dbReference>
<name>A0ABQ4GQ72_9ACTN</name>
<feature type="domain" description="NAD-dependent epimerase/dehydratase" evidence="1">
    <location>
        <begin position="6"/>
        <end position="197"/>
    </location>
</feature>
<keyword evidence="3" id="KW-1185">Reference proteome</keyword>
<dbReference type="Proteomes" id="UP000660454">
    <property type="component" value="Unassembled WGS sequence"/>
</dbReference>
<dbReference type="EMBL" id="BOOF01000025">
    <property type="protein sequence ID" value="GIH63513.1"/>
    <property type="molecule type" value="Genomic_DNA"/>
</dbReference>
<dbReference type="InterPro" id="IPR051783">
    <property type="entry name" value="NAD(P)-dependent_oxidoreduct"/>
</dbReference>
<comment type="caution">
    <text evidence="2">The sequence shown here is derived from an EMBL/GenBank/DDBJ whole genome shotgun (WGS) entry which is preliminary data.</text>
</comment>
<organism evidence="2 3">
    <name type="scientific">Microbispora siamensis</name>
    <dbReference type="NCBI Taxonomy" id="564413"/>
    <lineage>
        <taxon>Bacteria</taxon>
        <taxon>Bacillati</taxon>
        <taxon>Actinomycetota</taxon>
        <taxon>Actinomycetes</taxon>
        <taxon>Streptosporangiales</taxon>
        <taxon>Streptosporangiaceae</taxon>
        <taxon>Microbispora</taxon>
    </lineage>
</organism>
<dbReference type="SUPFAM" id="SSF51735">
    <property type="entry name" value="NAD(P)-binding Rossmann-fold domains"/>
    <property type="match status" value="1"/>
</dbReference>
<evidence type="ECO:0000313" key="2">
    <source>
        <dbReference type="EMBL" id="GIH63513.1"/>
    </source>
</evidence>
<evidence type="ECO:0000259" key="1">
    <source>
        <dbReference type="Pfam" id="PF01370"/>
    </source>
</evidence>
<evidence type="ECO:0000313" key="3">
    <source>
        <dbReference type="Proteomes" id="UP000660454"/>
    </source>
</evidence>
<dbReference type="InterPro" id="IPR001509">
    <property type="entry name" value="Epimerase_deHydtase"/>
</dbReference>
<dbReference type="InterPro" id="IPR036291">
    <property type="entry name" value="NAD(P)-bd_dom_sf"/>
</dbReference>
<protein>
    <recommendedName>
        <fullName evidence="1">NAD-dependent epimerase/dehydratase domain-containing protein</fullName>
    </recommendedName>
</protein>
<dbReference type="Pfam" id="PF01370">
    <property type="entry name" value="Epimerase"/>
    <property type="match status" value="1"/>
</dbReference>
<dbReference type="PANTHER" id="PTHR48079">
    <property type="entry name" value="PROTEIN YEEZ"/>
    <property type="match status" value="1"/>
</dbReference>
<reference evidence="2 3" key="1">
    <citation type="submission" date="2021-01" db="EMBL/GenBank/DDBJ databases">
        <title>Whole genome shotgun sequence of Microbispora siamensis NBRC 104113.</title>
        <authorList>
            <person name="Komaki H."/>
            <person name="Tamura T."/>
        </authorList>
    </citation>
    <scope>NUCLEOTIDE SEQUENCE [LARGE SCALE GENOMIC DNA]</scope>
    <source>
        <strain evidence="2 3">NBRC 104113</strain>
    </source>
</reference>
<sequence length="283" mass="29421">MKEMKVLVLGATGYIGSALAERLAERGHEVVALVRPRARDTAVPGEVRHGDLHEPETLRKAVTPDIDVVVHAANPVGDEEVDVAAIEALAGGGARLVYTSGVWVLGTTTEAAGEDAPVNPITVSRYRPRVERLVLEAGGVVVRPGIVYGRGAGIPTVLTAPGQEDGRYVHAGGPVPTWATVHVDDLADLLVLAIENAAPGSLFHAVAEESVSVADVAAAAGRTGKAVPWPIDEASEVLGRPFAEGLALSQVVSGDLARKVLGWEPSRPGIVDDVRSGSYASRD</sequence>